<accession>A0ACC1B1I7</accession>
<evidence type="ECO:0000313" key="1">
    <source>
        <dbReference type="EMBL" id="KAJ0092752.1"/>
    </source>
</evidence>
<keyword evidence="2" id="KW-1185">Reference proteome</keyword>
<proteinExistence type="predicted"/>
<name>A0ACC1B1I7_9ROSI</name>
<evidence type="ECO:0000313" key="2">
    <source>
        <dbReference type="Proteomes" id="UP001164250"/>
    </source>
</evidence>
<dbReference type="Proteomes" id="UP001164250">
    <property type="component" value="Chromosome 7"/>
</dbReference>
<comment type="caution">
    <text evidence="1">The sequence shown here is derived from an EMBL/GenBank/DDBJ whole genome shotgun (WGS) entry which is preliminary data.</text>
</comment>
<organism evidence="1 2">
    <name type="scientific">Pistacia atlantica</name>
    <dbReference type="NCBI Taxonomy" id="434234"/>
    <lineage>
        <taxon>Eukaryota</taxon>
        <taxon>Viridiplantae</taxon>
        <taxon>Streptophyta</taxon>
        <taxon>Embryophyta</taxon>
        <taxon>Tracheophyta</taxon>
        <taxon>Spermatophyta</taxon>
        <taxon>Magnoliopsida</taxon>
        <taxon>eudicotyledons</taxon>
        <taxon>Gunneridae</taxon>
        <taxon>Pentapetalae</taxon>
        <taxon>rosids</taxon>
        <taxon>malvids</taxon>
        <taxon>Sapindales</taxon>
        <taxon>Anacardiaceae</taxon>
        <taxon>Pistacia</taxon>
    </lineage>
</organism>
<dbReference type="EMBL" id="CM047903">
    <property type="protein sequence ID" value="KAJ0092752.1"/>
    <property type="molecule type" value="Genomic_DNA"/>
</dbReference>
<sequence>MASKRSPNLNLEEGTERKFSRKLGVENEWIRSLPRSCYGIVAKILLHMKIDPQGPLGLWIFLILCVIGISLDPLFFYIPVINDDQKCLEFDKKLGTTTIILRSVFDFFHIICIISRLDTDFFAPFYKLYGQVNLHKDACIVARKYLLRFFLLCLKNIRPDVKFFQPTKVRLLEQPLPASVRTMGAHQVSQELWCSHVSNPCSKSRKSLWKVGNVI</sequence>
<reference evidence="2" key="1">
    <citation type="journal article" date="2023" name="G3 (Bethesda)">
        <title>Genome assembly and association tests identify interacting loci associated with vigor, precocity, and sex in interspecific pistachio rootstocks.</title>
        <authorList>
            <person name="Palmer W."/>
            <person name="Jacygrad E."/>
            <person name="Sagayaradj S."/>
            <person name="Cavanaugh K."/>
            <person name="Han R."/>
            <person name="Bertier L."/>
            <person name="Beede B."/>
            <person name="Kafkas S."/>
            <person name="Golino D."/>
            <person name="Preece J."/>
            <person name="Michelmore R."/>
        </authorList>
    </citation>
    <scope>NUCLEOTIDE SEQUENCE [LARGE SCALE GENOMIC DNA]</scope>
</reference>
<gene>
    <name evidence="1" type="ORF">Patl1_25786</name>
</gene>
<protein>
    <submittedName>
        <fullName evidence="1">Uncharacterized protein</fullName>
    </submittedName>
</protein>